<comment type="similarity">
    <text evidence="2 6">Belongs to the sodium:solute symporter (SSF) (TC 2.A.21) family.</text>
</comment>
<dbReference type="PANTHER" id="PTHR11819:SF150">
    <property type="entry name" value="SODIUM_MYO-INOSITOL COTRANSPORTER"/>
    <property type="match status" value="1"/>
</dbReference>
<feature type="compositionally biased region" description="Basic and acidic residues" evidence="7">
    <location>
        <begin position="104"/>
        <end position="115"/>
    </location>
</feature>
<dbReference type="PROSITE" id="PS00457">
    <property type="entry name" value="NA_SOLUT_SYMP_2"/>
    <property type="match status" value="1"/>
</dbReference>
<feature type="transmembrane region" description="Helical" evidence="8">
    <location>
        <begin position="14"/>
        <end position="36"/>
    </location>
</feature>
<reference evidence="9" key="1">
    <citation type="submission" date="2020-07" db="EMBL/GenBank/DDBJ databases">
        <title>The High-quality genome of the commercially important snow crab, Chionoecetes opilio.</title>
        <authorList>
            <person name="Jeong J.-H."/>
            <person name="Ryu S."/>
        </authorList>
    </citation>
    <scope>NUCLEOTIDE SEQUENCE</scope>
    <source>
        <strain evidence="9">MADBK_172401_WGS</strain>
        <tissue evidence="9">Digestive gland</tissue>
    </source>
</reference>
<keyword evidence="10" id="KW-1185">Reference proteome</keyword>
<feature type="transmembrane region" description="Helical" evidence="8">
    <location>
        <begin position="48"/>
        <end position="68"/>
    </location>
</feature>
<gene>
    <name evidence="9" type="primary">SLC5A3_0</name>
    <name evidence="9" type="ORF">GWK47_045393</name>
</gene>
<dbReference type="Proteomes" id="UP000770661">
    <property type="component" value="Unassembled WGS sequence"/>
</dbReference>
<dbReference type="PROSITE" id="PS50283">
    <property type="entry name" value="NA_SOLUT_SYMP_3"/>
    <property type="match status" value="1"/>
</dbReference>
<feature type="transmembrane region" description="Helical" evidence="8">
    <location>
        <begin position="228"/>
        <end position="250"/>
    </location>
</feature>
<dbReference type="GO" id="GO:0005886">
    <property type="term" value="C:plasma membrane"/>
    <property type="evidence" value="ECO:0007669"/>
    <property type="project" value="TreeGrafter"/>
</dbReference>
<evidence type="ECO:0000256" key="6">
    <source>
        <dbReference type="RuleBase" id="RU362091"/>
    </source>
</evidence>
<evidence type="ECO:0000256" key="5">
    <source>
        <dbReference type="ARBA" id="ARBA00023136"/>
    </source>
</evidence>
<sequence length="401" mass="46030">MWIPIIERTQGGQLYIYIQAISAYLAPPIAAVYCLAITWKRMNESGAFWGLVAGFVTGMARMIVDFYYREPVCHLEDDRPLFIQKASEYENYKDLLTELKESMCSEKEEKEKENGNEDQIYDIPGNQPATSNQTLTIADIADTARPTMPLQAGQAPTPEMLDSQPEDIDFESINPQQTDPTQQADPLSSPPPTTPPPPPAPAPTETRTTRVTSGTTQQQSNSPPEFHYMYFATFLFWTTIAVVVAVTLMTPRAEDWRLIRTTFFTRLDRHDRKDDMELLDKVEGELLPNSSRDQDNKIPVQGCQESRPRHPWYRRIYNWLLGFDDSVEAQQQNLAMNEHIAQLGHLHQEKWENNLLNVMLVVILMVMVSLYTYFSINPYTEEEVFAIQRAKLHELGYDDIL</sequence>
<feature type="region of interest" description="Disordered" evidence="7">
    <location>
        <begin position="104"/>
        <end position="132"/>
    </location>
</feature>
<keyword evidence="3 8" id="KW-0812">Transmembrane</keyword>
<comment type="caution">
    <text evidence="9">The sequence shown here is derived from an EMBL/GenBank/DDBJ whole genome shotgun (WGS) entry which is preliminary data.</text>
</comment>
<evidence type="ECO:0000256" key="2">
    <source>
        <dbReference type="ARBA" id="ARBA00006434"/>
    </source>
</evidence>
<dbReference type="InterPro" id="IPR001734">
    <property type="entry name" value="Na/solute_symporter"/>
</dbReference>
<evidence type="ECO:0000313" key="9">
    <source>
        <dbReference type="EMBL" id="KAG0721960.1"/>
    </source>
</evidence>
<dbReference type="Pfam" id="PF00474">
    <property type="entry name" value="SSF"/>
    <property type="match status" value="1"/>
</dbReference>
<dbReference type="PANTHER" id="PTHR11819">
    <property type="entry name" value="SOLUTE CARRIER FAMILY 5"/>
    <property type="match status" value="1"/>
</dbReference>
<feature type="compositionally biased region" description="Low complexity" evidence="7">
    <location>
        <begin position="175"/>
        <end position="187"/>
    </location>
</feature>
<feature type="region of interest" description="Disordered" evidence="7">
    <location>
        <begin position="170"/>
        <end position="223"/>
    </location>
</feature>
<evidence type="ECO:0000256" key="8">
    <source>
        <dbReference type="SAM" id="Phobius"/>
    </source>
</evidence>
<dbReference type="InterPro" id="IPR038377">
    <property type="entry name" value="Na/Glc_symporter_sf"/>
</dbReference>
<evidence type="ECO:0000313" key="10">
    <source>
        <dbReference type="Proteomes" id="UP000770661"/>
    </source>
</evidence>
<feature type="compositionally biased region" description="Pro residues" evidence="7">
    <location>
        <begin position="188"/>
        <end position="202"/>
    </location>
</feature>
<feature type="compositionally biased region" description="Low complexity" evidence="7">
    <location>
        <begin position="203"/>
        <end position="216"/>
    </location>
</feature>
<protein>
    <submittedName>
        <fullName evidence="9">Sodium/myo-inositol cotransporter</fullName>
    </submittedName>
</protein>
<evidence type="ECO:0000256" key="7">
    <source>
        <dbReference type="SAM" id="MobiDB-lite"/>
    </source>
</evidence>
<dbReference type="InterPro" id="IPR018212">
    <property type="entry name" value="Na/solute_symporter_CS"/>
</dbReference>
<proteinExistence type="inferred from homology"/>
<evidence type="ECO:0000256" key="3">
    <source>
        <dbReference type="ARBA" id="ARBA00022692"/>
    </source>
</evidence>
<evidence type="ECO:0000256" key="4">
    <source>
        <dbReference type="ARBA" id="ARBA00022989"/>
    </source>
</evidence>
<accession>A0A8J4Y6D0</accession>
<feature type="region of interest" description="Disordered" evidence="7">
    <location>
        <begin position="285"/>
        <end position="304"/>
    </location>
</feature>
<dbReference type="AlphaFoldDB" id="A0A8J4Y6D0"/>
<name>A0A8J4Y6D0_CHIOP</name>
<organism evidence="9 10">
    <name type="scientific">Chionoecetes opilio</name>
    <name type="common">Atlantic snow crab</name>
    <name type="synonym">Cancer opilio</name>
    <dbReference type="NCBI Taxonomy" id="41210"/>
    <lineage>
        <taxon>Eukaryota</taxon>
        <taxon>Metazoa</taxon>
        <taxon>Ecdysozoa</taxon>
        <taxon>Arthropoda</taxon>
        <taxon>Crustacea</taxon>
        <taxon>Multicrustacea</taxon>
        <taxon>Malacostraca</taxon>
        <taxon>Eumalacostraca</taxon>
        <taxon>Eucarida</taxon>
        <taxon>Decapoda</taxon>
        <taxon>Pleocyemata</taxon>
        <taxon>Brachyura</taxon>
        <taxon>Eubrachyura</taxon>
        <taxon>Majoidea</taxon>
        <taxon>Majidae</taxon>
        <taxon>Chionoecetes</taxon>
    </lineage>
</organism>
<comment type="subcellular location">
    <subcellularLocation>
        <location evidence="1">Membrane</location>
        <topology evidence="1">Multi-pass membrane protein</topology>
    </subcellularLocation>
</comment>
<keyword evidence="4 8" id="KW-1133">Transmembrane helix</keyword>
<dbReference type="OrthoDB" id="6132759at2759"/>
<dbReference type="EMBL" id="JACEEZ010010223">
    <property type="protein sequence ID" value="KAG0721960.1"/>
    <property type="molecule type" value="Genomic_DNA"/>
</dbReference>
<keyword evidence="5 8" id="KW-0472">Membrane</keyword>
<evidence type="ECO:0000256" key="1">
    <source>
        <dbReference type="ARBA" id="ARBA00004141"/>
    </source>
</evidence>
<dbReference type="GO" id="GO:0005412">
    <property type="term" value="F:D-glucose:sodium symporter activity"/>
    <property type="evidence" value="ECO:0007669"/>
    <property type="project" value="TreeGrafter"/>
</dbReference>
<dbReference type="Gene3D" id="1.20.1730.10">
    <property type="entry name" value="Sodium/glucose cotransporter"/>
    <property type="match status" value="1"/>
</dbReference>
<feature type="transmembrane region" description="Helical" evidence="8">
    <location>
        <begin position="355"/>
        <end position="374"/>
    </location>
</feature>